<keyword evidence="6" id="KW-0460">Magnesium</keyword>
<dbReference type="InterPro" id="IPR020556">
    <property type="entry name" value="Amidase_CS"/>
</dbReference>
<keyword evidence="7" id="KW-1015">Disulfide bond</keyword>
<evidence type="ECO:0000313" key="12">
    <source>
        <dbReference type="Proteomes" id="UP001142055"/>
    </source>
</evidence>
<dbReference type="GO" id="GO:0008081">
    <property type="term" value="F:phosphoric diester hydrolase activity"/>
    <property type="evidence" value="ECO:0007669"/>
    <property type="project" value="InterPro"/>
</dbReference>
<feature type="transmembrane region" description="Helical" evidence="9">
    <location>
        <begin position="12"/>
        <end position="30"/>
    </location>
</feature>
<dbReference type="InterPro" id="IPR030395">
    <property type="entry name" value="GP_PDE_dom"/>
</dbReference>
<evidence type="ECO:0000256" key="3">
    <source>
        <dbReference type="ARBA" id="ARBA00009199"/>
    </source>
</evidence>
<keyword evidence="12" id="KW-1185">Reference proteome</keyword>
<keyword evidence="9" id="KW-0812">Transmembrane</keyword>
<proteinExistence type="inferred from homology"/>
<dbReference type="SUPFAM" id="SSF75304">
    <property type="entry name" value="Amidase signature (AS) enzymes"/>
    <property type="match status" value="1"/>
</dbReference>
<evidence type="ECO:0000256" key="9">
    <source>
        <dbReference type="SAM" id="Phobius"/>
    </source>
</evidence>
<dbReference type="AlphaFoldDB" id="A0A9Q0M9T3"/>
<name>A0A9Q0M9T3_BLOTA</name>
<keyword evidence="9" id="KW-0472">Membrane</keyword>
<dbReference type="Proteomes" id="UP001142055">
    <property type="component" value="Chromosome 1"/>
</dbReference>
<dbReference type="Pfam" id="PF03009">
    <property type="entry name" value="GDPD"/>
    <property type="match status" value="1"/>
</dbReference>
<evidence type="ECO:0000256" key="4">
    <source>
        <dbReference type="ARBA" id="ARBA00022723"/>
    </source>
</evidence>
<dbReference type="Pfam" id="PF25329">
    <property type="entry name" value="C2_GDE1"/>
    <property type="match status" value="1"/>
</dbReference>
<evidence type="ECO:0000256" key="5">
    <source>
        <dbReference type="ARBA" id="ARBA00022801"/>
    </source>
</evidence>
<dbReference type="GO" id="GO:0006629">
    <property type="term" value="P:lipid metabolic process"/>
    <property type="evidence" value="ECO:0007669"/>
    <property type="project" value="InterPro"/>
</dbReference>
<dbReference type="PROSITE" id="PS50007">
    <property type="entry name" value="PIPLC_X_DOMAIN"/>
    <property type="match status" value="1"/>
</dbReference>
<dbReference type="PANTHER" id="PTHR43372">
    <property type="entry name" value="FATTY-ACID AMIDE HYDROLASE"/>
    <property type="match status" value="1"/>
</dbReference>
<reference evidence="11" key="1">
    <citation type="submission" date="2022-12" db="EMBL/GenBank/DDBJ databases">
        <title>Genome assemblies of Blomia tropicalis.</title>
        <authorList>
            <person name="Cui Y."/>
        </authorList>
    </citation>
    <scope>NUCLEOTIDE SEQUENCE</scope>
    <source>
        <tissue evidence="11">Adult mites</tissue>
    </source>
</reference>
<accession>A0A9Q0M9T3</accession>
<dbReference type="SUPFAM" id="SSF51695">
    <property type="entry name" value="PLC-like phosphodiesterases"/>
    <property type="match status" value="1"/>
</dbReference>
<dbReference type="GO" id="GO:0016829">
    <property type="term" value="F:lyase activity"/>
    <property type="evidence" value="ECO:0007669"/>
    <property type="project" value="UniProtKB-KW"/>
</dbReference>
<dbReference type="GO" id="GO:0012505">
    <property type="term" value="C:endomembrane system"/>
    <property type="evidence" value="ECO:0007669"/>
    <property type="project" value="TreeGrafter"/>
</dbReference>
<dbReference type="PROSITE" id="PS00571">
    <property type="entry name" value="AMIDASES"/>
    <property type="match status" value="1"/>
</dbReference>
<evidence type="ECO:0000256" key="2">
    <source>
        <dbReference type="ARBA" id="ARBA00007277"/>
    </source>
</evidence>
<feature type="non-terminal residue" evidence="11">
    <location>
        <position position="1011"/>
    </location>
</feature>
<gene>
    <name evidence="11" type="ORF">RDWZM_000938</name>
</gene>
<evidence type="ECO:0000313" key="11">
    <source>
        <dbReference type="EMBL" id="KAJ6222393.1"/>
    </source>
</evidence>
<protein>
    <recommendedName>
        <fullName evidence="10">GP-PDE domain-containing protein</fullName>
    </recommendedName>
</protein>
<keyword evidence="5" id="KW-0378">Hydrolase</keyword>
<organism evidence="11 12">
    <name type="scientific">Blomia tropicalis</name>
    <name type="common">Mite</name>
    <dbReference type="NCBI Taxonomy" id="40697"/>
    <lineage>
        <taxon>Eukaryota</taxon>
        <taxon>Metazoa</taxon>
        <taxon>Ecdysozoa</taxon>
        <taxon>Arthropoda</taxon>
        <taxon>Chelicerata</taxon>
        <taxon>Arachnida</taxon>
        <taxon>Acari</taxon>
        <taxon>Acariformes</taxon>
        <taxon>Sarcoptiformes</taxon>
        <taxon>Astigmata</taxon>
        <taxon>Glycyphagoidea</taxon>
        <taxon>Echimyopodidae</taxon>
        <taxon>Blomia</taxon>
    </lineage>
</organism>
<dbReference type="EMBL" id="JAPWDV010000001">
    <property type="protein sequence ID" value="KAJ6222393.1"/>
    <property type="molecule type" value="Genomic_DNA"/>
</dbReference>
<keyword evidence="4" id="KW-0479">Metal-binding</keyword>
<keyword evidence="9" id="KW-1133">Transmembrane helix</keyword>
<comment type="catalytic activity">
    <reaction evidence="1">
        <text>an N-(acyl)-sphingosylphosphoethanolamine = an N-(acyl)-sphingosyl-1,3-cyclic phosphate + ethanolamine</text>
        <dbReference type="Rhea" id="RHEA:60648"/>
        <dbReference type="ChEBI" id="CHEBI:57603"/>
        <dbReference type="ChEBI" id="CHEBI:143891"/>
        <dbReference type="ChEBI" id="CHEBI:143892"/>
    </reaction>
</comment>
<dbReference type="FunFam" id="3.20.20.190:FF:000032">
    <property type="entry name" value="Glycerophosphoryl diester phosphodiesterase, putative"/>
    <property type="match status" value="1"/>
</dbReference>
<dbReference type="InterPro" id="IPR036928">
    <property type="entry name" value="AS_sf"/>
</dbReference>
<keyword evidence="8" id="KW-0456">Lyase</keyword>
<sequence>MIVLVDFVVRKIRLFLDIVAFIIGAIFYPSKTQYLAPITSNLLLEPATRLAVKIKTGKLKSEDLVKAYVDRCRKINGDLNAIVDDNYEEALREAREVDERVQRELNGERQPNEPSIHEFPFLGVPFTTKNSIQVKDKTWSGGIYARKGVKGERDAFAIERMKKVGGAIFLGVTNIPELVMWMDSFNRVDGQTNNPYDQSRIPGGSSGGEGALIGAAGSVFGVGSDIGGSIRIPSHFCGIFGHKTTPAAVSKDGIYPTFTGKRLEMCSIGPMCRYSCDLRPMLKVLAGDHLDLPDKPLNYSNLNVYYMLKIDDPMAAPVDVDIEQGLDKVIKHFIEKGSRTIELDTTKQFYDLRWAYFIWCVAMNDPSNRSFLDLLSEGNPSSINPYIELFKCMIGRQKKYTSSILTLALTEELNLSTGEYKKEVYTEIWHRMRKELHQLLVICRAWNNQNNRQHLNQLTRIHPTLTILARHNRQHRHCRIHFSIHYPFHMDCLHHVHRCLPTPAMYQSIPTIFLSMELIYFIIYLAKSLSNEIAVHLMVYNSIEVLSRRYKNDQIFYKITYFDMNHTMEINQQQQQQVGLDEESLGIGDEYIAEIGVMNNQEYKFHNQEQFGRLLTPNEFVIFRTRMPITDNVGLRVDLFKKTNVGAELLGNAQDSMFEKIAFCYIYPLDIKESNGICCMPITSKTGKLIARIKAEYFIARPYDGLYAEHKIKSKTRNTKSWQLKKNGLDIGHRGSGSARRYDQDEKVLENTVESFNYAFKKGADMVELDVQLSKDKVPIVYHDFNVNIILQKKDKDIETFAMNIKDLTFNQLQKLKLNPVLHGKDAYDFDETNNLPNNQPFASFQNVLQSVDPECGFNVEIKYPQKKINGQWESEKSHDLNEYVDLILQDLFHYAGERTIKISSFHPELCALVKLKQDRYPVLFLTQGLTKKWIQYENPLNHSIEMATYLALSNDLYGIAVHAEDILKDRNLIRFVKSKALVLFCWGDDLNDRNTIKNLKKEGIDGAIYD</sequence>
<evidence type="ECO:0000256" key="8">
    <source>
        <dbReference type="ARBA" id="ARBA00023239"/>
    </source>
</evidence>
<dbReference type="InterPro" id="IPR052739">
    <property type="entry name" value="FAAH2"/>
</dbReference>
<dbReference type="InterPro" id="IPR057506">
    <property type="entry name" value="C2_GPCPD1"/>
</dbReference>
<dbReference type="Gene3D" id="3.20.20.190">
    <property type="entry name" value="Phosphatidylinositol (PI) phosphodiesterase"/>
    <property type="match status" value="1"/>
</dbReference>
<evidence type="ECO:0000259" key="10">
    <source>
        <dbReference type="PROSITE" id="PS51704"/>
    </source>
</evidence>
<dbReference type="InterPro" id="IPR017946">
    <property type="entry name" value="PLC-like_Pdiesterase_TIM-brl"/>
</dbReference>
<dbReference type="GO" id="GO:0046872">
    <property type="term" value="F:metal ion binding"/>
    <property type="evidence" value="ECO:0007669"/>
    <property type="project" value="UniProtKB-KW"/>
</dbReference>
<evidence type="ECO:0000256" key="6">
    <source>
        <dbReference type="ARBA" id="ARBA00022842"/>
    </source>
</evidence>
<comment type="caution">
    <text evidence="11">The sequence shown here is derived from an EMBL/GenBank/DDBJ whole genome shotgun (WGS) entry which is preliminary data.</text>
</comment>
<dbReference type="PROSITE" id="PS51704">
    <property type="entry name" value="GP_PDE"/>
    <property type="match status" value="1"/>
</dbReference>
<dbReference type="InterPro" id="IPR023631">
    <property type="entry name" value="Amidase_dom"/>
</dbReference>
<comment type="similarity">
    <text evidence="3">Belongs to the amidase family.</text>
</comment>
<dbReference type="PANTHER" id="PTHR43372:SF4">
    <property type="entry name" value="FATTY-ACID AMIDE HYDROLASE 2"/>
    <property type="match status" value="1"/>
</dbReference>
<comment type="similarity">
    <text evidence="2">Belongs to the glycerophosphoryl diester phosphodiesterase family.</text>
</comment>
<dbReference type="Gene3D" id="3.90.1300.10">
    <property type="entry name" value="Amidase signature (AS) domain"/>
    <property type="match status" value="1"/>
</dbReference>
<feature type="domain" description="GP-PDE" evidence="10">
    <location>
        <begin position="728"/>
        <end position="1011"/>
    </location>
</feature>
<evidence type="ECO:0000256" key="7">
    <source>
        <dbReference type="ARBA" id="ARBA00023157"/>
    </source>
</evidence>
<evidence type="ECO:0000256" key="1">
    <source>
        <dbReference type="ARBA" id="ARBA00000110"/>
    </source>
</evidence>
<dbReference type="Pfam" id="PF01425">
    <property type="entry name" value="Amidase"/>
    <property type="match status" value="1"/>
</dbReference>